<sequence length="394" mass="44227">MLRLDLLRRPLDLRLHMAGVGFTSAAAFYTARRMHTCQLCDVSYDSWGDHAQSASHVARHVICKTFVSPERHSAVMQQLWKHIRLDFGYVDEVTQKKEDRRRNRLASTLRHLQEKGVVCHSVPRVVVDAEGETSLLVDKDRFINLMFVGESFARQETLDRVARLMPRAEAVELSSVVSYLLSKRRLAHLFDLLDMRSVVLSANRSAVVEEGDGRAPPVPRMRQDEKAIVVYSCLGELHMFSRQDRSHSVATRAAAEQLVLNVLGTHVMENAIAELVHESLQRVVEEGTPVWRAHCSELKHKMFEGTRTPAPALATAPSPTSQLPAVVGGDQLSVDLYRLYALAGDSESRPQLSTTKRQVWHDVTRSLVLELTVPNPINKSAVFAPVLPRLVAKK</sequence>
<accession>G0UZR2</accession>
<protein>
    <submittedName>
        <fullName evidence="1">RNA editing complex protein MP46</fullName>
    </submittedName>
</protein>
<dbReference type="AlphaFoldDB" id="G0UZR2"/>
<dbReference type="VEuPathDB" id="TriTrypDB:TcIL3000.11.2750"/>
<dbReference type="EMBL" id="HE575324">
    <property type="protein sequence ID" value="CCC94881.1"/>
    <property type="molecule type" value="Genomic_DNA"/>
</dbReference>
<organism evidence="1">
    <name type="scientific">Trypanosoma congolense (strain IL3000)</name>
    <dbReference type="NCBI Taxonomy" id="1068625"/>
    <lineage>
        <taxon>Eukaryota</taxon>
        <taxon>Discoba</taxon>
        <taxon>Euglenozoa</taxon>
        <taxon>Kinetoplastea</taxon>
        <taxon>Metakinetoplastina</taxon>
        <taxon>Trypanosomatida</taxon>
        <taxon>Trypanosomatidae</taxon>
        <taxon>Trypanosoma</taxon>
        <taxon>Nannomonas</taxon>
    </lineage>
</organism>
<reference evidence="1" key="1">
    <citation type="journal article" date="2012" name="Proc. Natl. Acad. Sci. U.S.A.">
        <title>Antigenic diversity is generated by distinct evolutionary mechanisms in African trypanosome species.</title>
        <authorList>
            <person name="Jackson A.P."/>
            <person name="Berry A."/>
            <person name="Aslett M."/>
            <person name="Allison H.C."/>
            <person name="Burton P."/>
            <person name="Vavrova-Anderson J."/>
            <person name="Brown R."/>
            <person name="Browne H."/>
            <person name="Corton N."/>
            <person name="Hauser H."/>
            <person name="Gamble J."/>
            <person name="Gilderthorp R."/>
            <person name="Marcello L."/>
            <person name="McQuillan J."/>
            <person name="Otto T.D."/>
            <person name="Quail M.A."/>
            <person name="Sanders M.J."/>
            <person name="van Tonder A."/>
            <person name="Ginger M.L."/>
            <person name="Field M.C."/>
            <person name="Barry J.D."/>
            <person name="Hertz-Fowler C."/>
            <person name="Berriman M."/>
        </authorList>
    </citation>
    <scope>NUCLEOTIDE SEQUENCE</scope>
    <source>
        <strain evidence="1">IL3000</strain>
    </source>
</reference>
<gene>
    <name evidence="1" type="ORF">TCIL3000_11_2750</name>
</gene>
<proteinExistence type="predicted"/>
<name>G0UZR2_TRYCI</name>
<evidence type="ECO:0000313" key="1">
    <source>
        <dbReference type="EMBL" id="CCC94881.1"/>
    </source>
</evidence>